<accession>A0A9D1HNI9</accession>
<dbReference type="AlphaFoldDB" id="A0A9D1HNI9"/>
<evidence type="ECO:0000313" key="1">
    <source>
        <dbReference type="EMBL" id="HIU13815.1"/>
    </source>
</evidence>
<evidence type="ECO:0000313" key="2">
    <source>
        <dbReference type="Proteomes" id="UP000824175"/>
    </source>
</evidence>
<proteinExistence type="predicted"/>
<protein>
    <submittedName>
        <fullName evidence="1">Uncharacterized protein</fullName>
    </submittedName>
</protein>
<reference evidence="1" key="2">
    <citation type="journal article" date="2021" name="PeerJ">
        <title>Extensive microbial diversity within the chicken gut microbiome revealed by metagenomics and culture.</title>
        <authorList>
            <person name="Gilroy R."/>
            <person name="Ravi A."/>
            <person name="Getino M."/>
            <person name="Pursley I."/>
            <person name="Horton D.L."/>
            <person name="Alikhan N.F."/>
            <person name="Baker D."/>
            <person name="Gharbi K."/>
            <person name="Hall N."/>
            <person name="Watson M."/>
            <person name="Adriaenssens E.M."/>
            <person name="Foster-Nyarko E."/>
            <person name="Jarju S."/>
            <person name="Secka A."/>
            <person name="Antonio M."/>
            <person name="Oren A."/>
            <person name="Chaudhuri R.R."/>
            <person name="La Ragione R."/>
            <person name="Hildebrand F."/>
            <person name="Pallen M.J."/>
        </authorList>
    </citation>
    <scope>NUCLEOTIDE SEQUENCE</scope>
    <source>
        <strain evidence="1">CHK195-11698</strain>
    </source>
</reference>
<dbReference type="EMBL" id="DVMJ01000058">
    <property type="protein sequence ID" value="HIU13815.1"/>
    <property type="molecule type" value="Genomic_DNA"/>
</dbReference>
<dbReference type="Proteomes" id="UP000824175">
    <property type="component" value="Unassembled WGS sequence"/>
</dbReference>
<name>A0A9D1HNI9_9FIRM</name>
<sequence>MLHLSFEESDLELFCQRLPEWLNRRIEPGALTKESLVSFIEHFGSHVFDLKQNVEDGGRRLGFGFFMRPSGLFRTS</sequence>
<comment type="caution">
    <text evidence="1">The sequence shown here is derived from an EMBL/GenBank/DDBJ whole genome shotgun (WGS) entry which is preliminary data.</text>
</comment>
<gene>
    <name evidence="1" type="ORF">IAD15_07065</name>
</gene>
<organism evidence="1 2">
    <name type="scientific">Candidatus Fimiplasma intestinipullorum</name>
    <dbReference type="NCBI Taxonomy" id="2840825"/>
    <lineage>
        <taxon>Bacteria</taxon>
        <taxon>Bacillati</taxon>
        <taxon>Bacillota</taxon>
        <taxon>Clostridia</taxon>
        <taxon>Eubacteriales</taxon>
        <taxon>Candidatus Fimiplasma</taxon>
    </lineage>
</organism>
<reference evidence="1" key="1">
    <citation type="submission" date="2020-10" db="EMBL/GenBank/DDBJ databases">
        <authorList>
            <person name="Gilroy R."/>
        </authorList>
    </citation>
    <scope>NUCLEOTIDE SEQUENCE</scope>
    <source>
        <strain evidence="1">CHK195-11698</strain>
    </source>
</reference>